<organism evidence="4 5">
    <name type="scientific">Fusarium sporotrichioides</name>
    <dbReference type="NCBI Taxonomy" id="5514"/>
    <lineage>
        <taxon>Eukaryota</taxon>
        <taxon>Fungi</taxon>
        <taxon>Dikarya</taxon>
        <taxon>Ascomycota</taxon>
        <taxon>Pezizomycotina</taxon>
        <taxon>Sordariomycetes</taxon>
        <taxon>Hypocreomycetidae</taxon>
        <taxon>Hypocreales</taxon>
        <taxon>Nectriaceae</taxon>
        <taxon>Fusarium</taxon>
    </lineage>
</organism>
<evidence type="ECO:0000259" key="3">
    <source>
        <dbReference type="PROSITE" id="PS50011"/>
    </source>
</evidence>
<accession>A0A395SDE0</accession>
<evidence type="ECO:0000313" key="4">
    <source>
        <dbReference type="EMBL" id="RGP70082.1"/>
    </source>
</evidence>
<evidence type="ECO:0000256" key="1">
    <source>
        <dbReference type="SAM" id="Coils"/>
    </source>
</evidence>
<gene>
    <name evidence="4" type="ORF">FSPOR_4194</name>
</gene>
<dbReference type="PANTHER" id="PTHR47339">
    <property type="entry name" value="CELL DIVISION CONTROL PROTEIN 24"/>
    <property type="match status" value="1"/>
</dbReference>
<keyword evidence="1" id="KW-0175">Coiled coil</keyword>
<dbReference type="SUPFAM" id="SSF48065">
    <property type="entry name" value="DBL homology domain (DH-domain)"/>
    <property type="match status" value="1"/>
</dbReference>
<dbReference type="InterPro" id="IPR010481">
    <property type="entry name" value="Cdc24/Scd1_N"/>
</dbReference>
<dbReference type="Pfam" id="PF06395">
    <property type="entry name" value="CDC24"/>
    <property type="match status" value="1"/>
</dbReference>
<name>A0A395SDE0_FUSSP</name>
<dbReference type="GO" id="GO:0005634">
    <property type="term" value="C:nucleus"/>
    <property type="evidence" value="ECO:0007669"/>
    <property type="project" value="TreeGrafter"/>
</dbReference>
<dbReference type="GO" id="GO:0005737">
    <property type="term" value="C:cytoplasm"/>
    <property type="evidence" value="ECO:0007669"/>
    <property type="project" value="TreeGrafter"/>
</dbReference>
<dbReference type="STRING" id="5514.A0A395SDE0"/>
<dbReference type="GO" id="GO:0005524">
    <property type="term" value="F:ATP binding"/>
    <property type="evidence" value="ECO:0007669"/>
    <property type="project" value="InterPro"/>
</dbReference>
<dbReference type="Gene3D" id="1.20.900.10">
    <property type="entry name" value="Dbl homology (DH) domain"/>
    <property type="match status" value="1"/>
</dbReference>
<dbReference type="GO" id="GO:0000935">
    <property type="term" value="C:division septum"/>
    <property type="evidence" value="ECO:0007669"/>
    <property type="project" value="TreeGrafter"/>
</dbReference>
<comment type="caution">
    <text evidence="4">The sequence shown here is derived from an EMBL/GenBank/DDBJ whole genome shotgun (WGS) entry which is preliminary data.</text>
</comment>
<feature type="coiled-coil region" evidence="1">
    <location>
        <begin position="813"/>
        <end position="872"/>
    </location>
</feature>
<sequence>MADPLSVAASIAGLISITVEAAKFLKPYVSAAKETPPVAAHVYSEVQSIEIILSGLQNATNSLSSGHARSAALIGVNQVVTVLTDGVLLFSDLQDELRSLSPKIQNEEIPIRTRLRWARKESTFTALLTRLQGFKSSMTLVLMILKSDSDRSATQHHEQLSANINLLLESNHSLSRRLMNLEDSLDARTIASRRMSFLSVTGTITQRTGSERPQPSTADTSSTIGMSKFDFEDDLEASRAYRRAKRDTMDFSFRSSIARSNSWSVFSGLSLGDISIMSVIALPVYQEDLTNAQHYDFGNDRIVVLEDPQPATQRPLLVECLEILQKMRQLPGIEEYFNDANGCDDTFHALWALLRHGYPLTILREALDSRIDIDSDEVVNFLIPLIRWDRRDGFFPPKASISQFVNFLEKEMSRLFTVADLAGSSRERFFKVISVVSLLVERLTAAGIVSNNYSSNAYLQFELHSDTTEAIEEFLAEQRHLVHQMMELAAIKTQLEGDVLPSDDVAYAFGRVEDLINFHIALLIKMERNLFLPQVDNRWHPVFELYFAEVQVEALFIANEGPARSKIRSWLDQGRFNGDERSTSLLTQYLKILPLPGQRMSKYLSFLEYLGSQEDLSTAQMKDIIMAKGSLQQAETNIAEALRNQENREVMRDLLRRVEDWRGHDFEHFGNLILSDSLNVTKDNVLQLNITDITTGAEAAYLLRDYDDILCVGESYTHPGTYCARSVAPRGVFNDIDTIIPRVRKLLAIVSTTPNSAVYHDLHNLATLCLCEHHRYQADKITYEWKEALYNTRRQVNFSSGTSRTSTITGTEVQRLQQSVASLKRDLAGERTAVELITKRSKDKETNFLENISTLERNYKSSKQEAEVAHQTSTNKIYSLKAKIWSLERLSQRHQRELLAQRQSVLQLRTTKTKLQADAQRSATQLEALRAERIGANDEVQLLKTKLEQSNVQNQTLQTEKVEANNEIESLQEELQSLKIKMSGLEKSNKSMVVELAAKNIALGGEETRVKELMKVISNLEISEANLKQVQGLLLGYGGAYNDRIGVREKPIDARMLAAKQLLQGLQALHEGEIVHCDLNSANVMFGLYPRNSQDTATKYQYIGHPRKMMLPYVRWKPCELVMPMTPQKELIMDDVRFEDFGMTIGTVPWSYWDNNITCSG</sequence>
<dbReference type="InterPro" id="IPR053026">
    <property type="entry name" value="CDC42_GEF"/>
</dbReference>
<evidence type="ECO:0000256" key="2">
    <source>
        <dbReference type="SAM" id="MobiDB-lite"/>
    </source>
</evidence>
<dbReference type="AlphaFoldDB" id="A0A395SDE0"/>
<feature type="coiled-coil region" evidence="1">
    <location>
        <begin position="912"/>
        <end position="988"/>
    </location>
</feature>
<evidence type="ECO:0000313" key="5">
    <source>
        <dbReference type="Proteomes" id="UP000266152"/>
    </source>
</evidence>
<keyword evidence="5" id="KW-1185">Reference proteome</keyword>
<proteinExistence type="predicted"/>
<dbReference type="GO" id="GO:0030010">
    <property type="term" value="P:establishment of cell polarity"/>
    <property type="evidence" value="ECO:0007669"/>
    <property type="project" value="TreeGrafter"/>
</dbReference>
<dbReference type="GO" id="GO:0043332">
    <property type="term" value="C:mating projection tip"/>
    <property type="evidence" value="ECO:0007669"/>
    <property type="project" value="TreeGrafter"/>
</dbReference>
<dbReference type="SUPFAM" id="SSF56112">
    <property type="entry name" value="Protein kinase-like (PK-like)"/>
    <property type="match status" value="1"/>
</dbReference>
<dbReference type="GO" id="GO:0031106">
    <property type="term" value="P:septin ring organization"/>
    <property type="evidence" value="ECO:0007669"/>
    <property type="project" value="TreeGrafter"/>
</dbReference>
<feature type="domain" description="Protein kinase" evidence="3">
    <location>
        <begin position="926"/>
        <end position="1161"/>
    </location>
</feature>
<dbReference type="InterPro" id="IPR000719">
    <property type="entry name" value="Prot_kinase_dom"/>
</dbReference>
<dbReference type="PANTHER" id="PTHR47339:SF1">
    <property type="entry name" value="CELL DIVISION CONTROL PROTEIN 24"/>
    <property type="match status" value="1"/>
</dbReference>
<feature type="region of interest" description="Disordered" evidence="2">
    <location>
        <begin position="203"/>
        <end position="224"/>
    </location>
</feature>
<dbReference type="InterPro" id="IPR011009">
    <property type="entry name" value="Kinase-like_dom_sf"/>
</dbReference>
<reference evidence="4 5" key="1">
    <citation type="journal article" date="2018" name="PLoS Pathog.">
        <title>Evolution of structural diversity of trichothecenes, a family of toxins produced by plant pathogenic and entomopathogenic fungi.</title>
        <authorList>
            <person name="Proctor R.H."/>
            <person name="McCormick S.P."/>
            <person name="Kim H.S."/>
            <person name="Cardoza R.E."/>
            <person name="Stanley A.M."/>
            <person name="Lindo L."/>
            <person name="Kelly A."/>
            <person name="Brown D.W."/>
            <person name="Lee T."/>
            <person name="Vaughan M.M."/>
            <person name="Alexander N.J."/>
            <person name="Busman M."/>
            <person name="Gutierrez S."/>
        </authorList>
    </citation>
    <scope>NUCLEOTIDE SEQUENCE [LARGE SCALE GENOMIC DNA]</scope>
    <source>
        <strain evidence="4 5">NRRL 3299</strain>
    </source>
</reference>
<dbReference type="InterPro" id="IPR035899">
    <property type="entry name" value="DBL_dom_sf"/>
</dbReference>
<dbReference type="GO" id="GO:0004672">
    <property type="term" value="F:protein kinase activity"/>
    <property type="evidence" value="ECO:0007669"/>
    <property type="project" value="InterPro"/>
</dbReference>
<dbReference type="EMBL" id="PXOF01000054">
    <property type="protein sequence ID" value="RGP70082.1"/>
    <property type="molecule type" value="Genomic_DNA"/>
</dbReference>
<dbReference type="Gene3D" id="1.10.510.10">
    <property type="entry name" value="Transferase(Phosphotransferase) domain 1"/>
    <property type="match status" value="1"/>
</dbReference>
<dbReference type="PROSITE" id="PS50011">
    <property type="entry name" value="PROTEIN_KINASE_DOM"/>
    <property type="match status" value="1"/>
</dbReference>
<protein>
    <recommendedName>
        <fullName evidence="3">Protein kinase domain-containing protein</fullName>
    </recommendedName>
</protein>
<dbReference type="Proteomes" id="UP000266152">
    <property type="component" value="Unassembled WGS sequence"/>
</dbReference>